<dbReference type="SUPFAM" id="SSF51197">
    <property type="entry name" value="Clavaminate synthase-like"/>
    <property type="match status" value="1"/>
</dbReference>
<dbReference type="OrthoDB" id="10256055at2759"/>
<organism evidence="3 4">
    <name type="scientific">Sphaerulina musiva (strain SO2202)</name>
    <name type="common">Poplar stem canker fungus</name>
    <name type="synonym">Septoria musiva</name>
    <dbReference type="NCBI Taxonomy" id="692275"/>
    <lineage>
        <taxon>Eukaryota</taxon>
        <taxon>Fungi</taxon>
        <taxon>Dikarya</taxon>
        <taxon>Ascomycota</taxon>
        <taxon>Pezizomycotina</taxon>
        <taxon>Dothideomycetes</taxon>
        <taxon>Dothideomycetidae</taxon>
        <taxon>Mycosphaerellales</taxon>
        <taxon>Mycosphaerellaceae</taxon>
        <taxon>Sphaerulina</taxon>
    </lineage>
</organism>
<dbReference type="eggNOG" id="ENOG502SHYG">
    <property type="taxonomic scope" value="Eukaryota"/>
</dbReference>
<accession>M3C6Y2</accession>
<feature type="compositionally biased region" description="Pro residues" evidence="2">
    <location>
        <begin position="169"/>
        <end position="178"/>
    </location>
</feature>
<feature type="region of interest" description="Disordered" evidence="2">
    <location>
        <begin position="1"/>
        <end position="30"/>
    </location>
</feature>
<name>M3C6Y2_SPHMS</name>
<dbReference type="PANTHER" id="PTHR41677:SF1">
    <property type="entry name" value="FE2OG DIOXYGENASE DOMAIN-CONTAINING PROTEIN"/>
    <property type="match status" value="1"/>
</dbReference>
<keyword evidence="4" id="KW-1185">Reference proteome</keyword>
<protein>
    <recommendedName>
        <fullName evidence="5">Fe2OG dioxygenase domain-containing protein</fullName>
    </recommendedName>
</protein>
<dbReference type="HOGENOM" id="CLU_045155_0_0_1"/>
<gene>
    <name evidence="3" type="ORF">SEPMUDRAFT_37791</name>
</gene>
<evidence type="ECO:0000313" key="3">
    <source>
        <dbReference type="EMBL" id="EMF15996.1"/>
    </source>
</evidence>
<proteinExistence type="predicted"/>
<reference evidence="3 4" key="1">
    <citation type="journal article" date="2012" name="PLoS Pathog.">
        <title>Diverse lifestyles and strategies of plant pathogenesis encoded in the genomes of eighteen Dothideomycetes fungi.</title>
        <authorList>
            <person name="Ohm R.A."/>
            <person name="Feau N."/>
            <person name="Henrissat B."/>
            <person name="Schoch C.L."/>
            <person name="Horwitz B.A."/>
            <person name="Barry K.W."/>
            <person name="Condon B.J."/>
            <person name="Copeland A.C."/>
            <person name="Dhillon B."/>
            <person name="Glaser F."/>
            <person name="Hesse C.N."/>
            <person name="Kosti I."/>
            <person name="LaButti K."/>
            <person name="Lindquist E.A."/>
            <person name="Lucas S."/>
            <person name="Salamov A.A."/>
            <person name="Bradshaw R.E."/>
            <person name="Ciuffetti L."/>
            <person name="Hamelin R.C."/>
            <person name="Kema G.H.J."/>
            <person name="Lawrence C."/>
            <person name="Scott J.A."/>
            <person name="Spatafora J.W."/>
            <person name="Turgeon B.G."/>
            <person name="de Wit P.J.G.M."/>
            <person name="Zhong S."/>
            <person name="Goodwin S.B."/>
            <person name="Grigoriev I.V."/>
        </authorList>
    </citation>
    <scope>NUCLEOTIDE SEQUENCE [LARGE SCALE GENOMIC DNA]</scope>
    <source>
        <strain evidence="3 4">SO2202</strain>
    </source>
</reference>
<evidence type="ECO:0000256" key="1">
    <source>
        <dbReference type="SAM" id="Coils"/>
    </source>
</evidence>
<dbReference type="STRING" id="692275.M3C6Y2"/>
<feature type="coiled-coil region" evidence="1">
    <location>
        <begin position="291"/>
        <end position="318"/>
    </location>
</feature>
<dbReference type="OMA" id="REWSEYR"/>
<keyword evidence="1" id="KW-0175">Coiled coil</keyword>
<dbReference type="Proteomes" id="UP000016931">
    <property type="component" value="Unassembled WGS sequence"/>
</dbReference>
<dbReference type="GeneID" id="27905817"/>
<dbReference type="PANTHER" id="PTHR41677">
    <property type="entry name" value="YALI0B19030P"/>
    <property type="match status" value="1"/>
</dbReference>
<evidence type="ECO:0008006" key="5">
    <source>
        <dbReference type="Google" id="ProtNLM"/>
    </source>
</evidence>
<evidence type="ECO:0000256" key="2">
    <source>
        <dbReference type="SAM" id="MobiDB-lite"/>
    </source>
</evidence>
<dbReference type="RefSeq" id="XP_016764117.1">
    <property type="nucleotide sequence ID" value="XM_016908680.1"/>
</dbReference>
<evidence type="ECO:0000313" key="4">
    <source>
        <dbReference type="Proteomes" id="UP000016931"/>
    </source>
</evidence>
<sequence length="353" mass="39348">MTCEQAHPDTPLHSPGGHCKKRTPSDLPPSIINKARETVKEAFDAHKHVQFEPPKKILTMQELGFGDRGISPNAVSDPFPLFSKSAIEQMRAEIFSQPVLDKYHVSSVFASNQIRGAGPRLTPFIHNAWNSPQVLAAVSQVAGVDLIPVFEYDTGHCNVSVRPDGDTSTPPPSSPPPRGTEAEKDEKEVFGWHEDCFPFVCVVMLSDCSEMVGGETMLKTGNGELLKVRGPSKGTAVVMQGRYIPHAALAAHGGRERIAMVTSFRPRDPHAKDDSFLGGVRRISHVPTVYQQYAEYRLENLEERLRRELKKVRMEGKAVGAVEFDYKRTRAWLEEQRDFIGVMIEELKDEKCC</sequence>
<feature type="region of interest" description="Disordered" evidence="2">
    <location>
        <begin position="160"/>
        <end position="185"/>
    </location>
</feature>
<dbReference type="EMBL" id="KB456261">
    <property type="protein sequence ID" value="EMF15996.1"/>
    <property type="molecule type" value="Genomic_DNA"/>
</dbReference>
<dbReference type="AlphaFoldDB" id="M3C6Y2"/>